<dbReference type="GO" id="GO:0004519">
    <property type="term" value="F:endonuclease activity"/>
    <property type="evidence" value="ECO:0007669"/>
    <property type="project" value="InterPro"/>
</dbReference>
<dbReference type="InterPro" id="IPR003870">
    <property type="entry name" value="DUF222"/>
</dbReference>
<evidence type="ECO:0000259" key="2">
    <source>
        <dbReference type="SMART" id="SM00507"/>
    </source>
</evidence>
<dbReference type="InterPro" id="IPR002711">
    <property type="entry name" value="HNH"/>
</dbReference>
<proteinExistence type="inferred from homology"/>
<protein>
    <recommendedName>
        <fullName evidence="2">HNH nuclease domain-containing protein</fullName>
    </recommendedName>
</protein>
<dbReference type="InterPro" id="IPR003615">
    <property type="entry name" value="HNH_nuc"/>
</dbReference>
<sequence>MSISKMTNNELDSRIKTLASNERKLLKSILFTISEIDSRRSYLELGYPSLFDYLTKEVGYSGGSAQRRIDAARILREIPETAEKIESGEIKLNQISMLQRAAREIAKERNVEVSAHDKKELLNQIANRGHEETQKEIAIFFDLPVIEAPVSKVQADESVRLEFTLTKEQYEKLKQAQALLAHSSSSSDIPNFIEHICDKIITQKTKVRSLKNERADETRIDSSGESSVTATVAVSTRVKKMLLAKQPCCQFKIPSTGKICGSTWLLQVDHIRPRWSGGDNSIDNLQVLCAQHNRLKYRMEAGRRFK</sequence>
<organism evidence="3 4">
    <name type="scientific">Bdellovibrio bacteriovorus</name>
    <dbReference type="NCBI Taxonomy" id="959"/>
    <lineage>
        <taxon>Bacteria</taxon>
        <taxon>Pseudomonadati</taxon>
        <taxon>Bdellovibrionota</taxon>
        <taxon>Bdellovibrionia</taxon>
        <taxon>Bdellovibrionales</taxon>
        <taxon>Pseudobdellovibrionaceae</taxon>
        <taxon>Bdellovibrio</taxon>
    </lineage>
</organism>
<dbReference type="OrthoDB" id="5295844at2"/>
<evidence type="ECO:0000313" key="3">
    <source>
        <dbReference type="EMBL" id="KYG60301.1"/>
    </source>
</evidence>
<gene>
    <name evidence="3" type="ORF">AZI85_12565</name>
</gene>
<dbReference type="GO" id="GO:0003676">
    <property type="term" value="F:nucleic acid binding"/>
    <property type="evidence" value="ECO:0007669"/>
    <property type="project" value="InterPro"/>
</dbReference>
<reference evidence="3 4" key="1">
    <citation type="submission" date="2016-03" db="EMBL/GenBank/DDBJ databases">
        <authorList>
            <person name="Ploux O."/>
        </authorList>
    </citation>
    <scope>NUCLEOTIDE SEQUENCE [LARGE SCALE GENOMIC DNA]</scope>
    <source>
        <strain evidence="3 4">BER2</strain>
    </source>
</reference>
<dbReference type="AlphaFoldDB" id="A0A150WBL2"/>
<dbReference type="GO" id="GO:0008270">
    <property type="term" value="F:zinc ion binding"/>
    <property type="evidence" value="ECO:0007669"/>
    <property type="project" value="InterPro"/>
</dbReference>
<dbReference type="Pfam" id="PF01844">
    <property type="entry name" value="HNH"/>
    <property type="match status" value="1"/>
</dbReference>
<accession>A0A150WBL2</accession>
<dbReference type="EMBL" id="LUKF01000020">
    <property type="protein sequence ID" value="KYG60301.1"/>
    <property type="molecule type" value="Genomic_DNA"/>
</dbReference>
<dbReference type="Gene3D" id="1.10.30.50">
    <property type="match status" value="1"/>
</dbReference>
<dbReference type="SMART" id="SM00507">
    <property type="entry name" value="HNHc"/>
    <property type="match status" value="1"/>
</dbReference>
<dbReference type="RefSeq" id="WP_063245079.1">
    <property type="nucleotide sequence ID" value="NZ_LUKF01000020.1"/>
</dbReference>
<comment type="caution">
    <text evidence="3">The sequence shown here is derived from an EMBL/GenBank/DDBJ whole genome shotgun (WGS) entry which is preliminary data.</text>
</comment>
<dbReference type="Pfam" id="PF02720">
    <property type="entry name" value="DUF222"/>
    <property type="match status" value="1"/>
</dbReference>
<dbReference type="Proteomes" id="UP000075391">
    <property type="component" value="Unassembled WGS sequence"/>
</dbReference>
<name>A0A150WBL2_BDEBC</name>
<feature type="domain" description="HNH nuclease" evidence="2">
    <location>
        <begin position="237"/>
        <end position="294"/>
    </location>
</feature>
<comment type="similarity">
    <text evidence="1">Belongs to the Rv1128c/1148c/1588c/1702c/1945/3466 family.</text>
</comment>
<dbReference type="CDD" id="cd00085">
    <property type="entry name" value="HNHc"/>
    <property type="match status" value="1"/>
</dbReference>
<evidence type="ECO:0000313" key="4">
    <source>
        <dbReference type="Proteomes" id="UP000075391"/>
    </source>
</evidence>
<evidence type="ECO:0000256" key="1">
    <source>
        <dbReference type="ARBA" id="ARBA00023450"/>
    </source>
</evidence>